<comment type="caution">
    <text evidence="9">The sequence shown here is derived from an EMBL/GenBank/DDBJ whole genome shotgun (WGS) entry which is preliminary data.</text>
</comment>
<dbReference type="SMART" id="SM01102">
    <property type="entry name" value="CRM1_C"/>
    <property type="match status" value="1"/>
</dbReference>
<dbReference type="GO" id="GO:0000056">
    <property type="term" value="P:ribosomal small subunit export from nucleus"/>
    <property type="evidence" value="ECO:0007669"/>
    <property type="project" value="TreeGrafter"/>
</dbReference>
<dbReference type="GO" id="GO:0006611">
    <property type="term" value="P:protein export from nucleus"/>
    <property type="evidence" value="ECO:0007669"/>
    <property type="project" value="InterPro"/>
</dbReference>
<accession>A0AAV5AFB4</accession>
<keyword evidence="5" id="KW-0653">Protein transport</keyword>
<dbReference type="GO" id="GO:0005737">
    <property type="term" value="C:cytoplasm"/>
    <property type="evidence" value="ECO:0007669"/>
    <property type="project" value="TreeGrafter"/>
</dbReference>
<evidence type="ECO:0000313" key="10">
    <source>
        <dbReference type="Proteomes" id="UP001050691"/>
    </source>
</evidence>
<evidence type="ECO:0000256" key="3">
    <source>
        <dbReference type="ARBA" id="ARBA00022448"/>
    </source>
</evidence>
<dbReference type="SUPFAM" id="SSF48371">
    <property type="entry name" value="ARM repeat"/>
    <property type="match status" value="2"/>
</dbReference>
<dbReference type="GO" id="GO:0005049">
    <property type="term" value="F:nuclear export signal receptor activity"/>
    <property type="evidence" value="ECO:0007669"/>
    <property type="project" value="InterPro"/>
</dbReference>
<dbReference type="PROSITE" id="PS50166">
    <property type="entry name" value="IMPORTIN_B_NT"/>
    <property type="match status" value="1"/>
</dbReference>
<dbReference type="Pfam" id="PF18777">
    <property type="entry name" value="CRM1_repeat"/>
    <property type="match status" value="1"/>
</dbReference>
<comment type="similarity">
    <text evidence="2">Belongs to the exportin family.</text>
</comment>
<evidence type="ECO:0000256" key="6">
    <source>
        <dbReference type="ARBA" id="ARBA00023242"/>
    </source>
</evidence>
<dbReference type="GO" id="GO:0031267">
    <property type="term" value="F:small GTPase binding"/>
    <property type="evidence" value="ECO:0007669"/>
    <property type="project" value="InterPro"/>
</dbReference>
<proteinExistence type="inferred from homology"/>
<dbReference type="Pfam" id="PF18784">
    <property type="entry name" value="CRM1_repeat_2"/>
    <property type="match status" value="1"/>
</dbReference>
<dbReference type="EMBL" id="BPWL01000007">
    <property type="protein sequence ID" value="GJJ12198.1"/>
    <property type="molecule type" value="Genomic_DNA"/>
</dbReference>
<dbReference type="InterPro" id="IPR011989">
    <property type="entry name" value="ARM-like"/>
</dbReference>
<dbReference type="GO" id="GO:0051028">
    <property type="term" value="P:mRNA transport"/>
    <property type="evidence" value="ECO:0007669"/>
    <property type="project" value="UniProtKB-KW"/>
</dbReference>
<reference evidence="9" key="1">
    <citation type="submission" date="2021-10" db="EMBL/GenBank/DDBJ databases">
        <title>De novo Genome Assembly of Clathrus columnatus (Basidiomycota, Fungi) Using Illumina and Nanopore Sequence Data.</title>
        <authorList>
            <person name="Ogiso-Tanaka E."/>
            <person name="Itagaki H."/>
            <person name="Hosoya T."/>
            <person name="Hosaka K."/>
        </authorList>
    </citation>
    <scope>NUCLEOTIDE SEQUENCE</scope>
    <source>
        <strain evidence="9">MO-923</strain>
    </source>
</reference>
<dbReference type="InterPro" id="IPR041123">
    <property type="entry name" value="CRM1_repeat"/>
</dbReference>
<evidence type="ECO:0000313" key="9">
    <source>
        <dbReference type="EMBL" id="GJJ12198.1"/>
    </source>
</evidence>
<dbReference type="Pfam" id="PF08767">
    <property type="entry name" value="CRM1_C"/>
    <property type="match status" value="2"/>
</dbReference>
<sequence length="1022" mass="117416">MEAVLDPTKDFDIVLFDNVVKAFYTGPRYEILEKLVRTRWRSIPSDQRIGIRHFVVGMIMKVTTDEARMRKEKAFLNKLNLTLIQILKHEWPHDWSTFIPDLVQFSKTSLTRCENNMAILKLLSEEIFDFSAEQMVQAKIDELKNSMCGEFSQIFQLCLEVLEKAQKISLIRTTLETLLRFLNWIPLNYIFESALLDMLLTRLLETSDFRNPTLKCLSEIAAFNIAPEFDPKFVILFAMVMNTVNRMIPPDTNIAEAYEFSKDDDQEFIFNLALFLTNFCTNHLRIIETARSRDMLLNAHLYLIKISLVKEREILKICLEYWIYLVAELYDEMQNVPVGEEALFKSLSIGSKSVMLEGVSLRRDLYIDVLSNLRLVVIERMVKPEEVLIAENEDGEIVREFMKESETVVLSKLLRETLVYLTHLDIVDTEDILTEKLLKQVDGSEWSWNNLNTLCWAIGSISGTMNEETEKRFLVVVIKDLLGLCEIKQGKDNKAIVASNIMYIVGQYPQFLKAHWKFLKTVINKLFEFMHESHEGVQDMACDTFIKIAQKCKRQFIIQQAEESEPFIEHILKSLHEITVDLSPQQVHTVYEAIGHMVSAQSNKPIQEKLIVSLMELPNSAWDALIAQAGNVDILGNIENLKVIINILKTNVAACNSIGAPYLSQLGCIYLDMLGLYRACSGILNQVILQEGSLKSQTPKCRYLQIIRKEILKLMDVYVKKADDLDAVNDNLIPPLLEAILGDYANNPGVREAEVLNLLVTLITSLKQDRFTLQIPTIMDSVFETTLNMIDKDFIEFPECRSGFYKLLRAINLYCFDALLSMEPGQLKLYVDSTIWGIKHTLRDISDLALTSKILQDTLWVITDADHKSGEDLMFNIAVWEILNLQTQLLAKILELVQTGHVVIPLFDPSTISDPDITNFEFLKDYCFNLLHNAFPLLQSDQIRAFLGTLFQSYSDLPRFKLALRDFLVQLKEFSGDNADLYLEEKERETQQRAQEKQNVAMRIPGMLKPSQLEVKADDDIS</sequence>
<keyword evidence="10" id="KW-1185">Reference proteome</keyword>
<dbReference type="Gene3D" id="1.25.10.10">
    <property type="entry name" value="Leucine-rich Repeat Variant"/>
    <property type="match status" value="3"/>
</dbReference>
<dbReference type="InterPro" id="IPR045065">
    <property type="entry name" value="XPO1/5"/>
</dbReference>
<protein>
    <recommendedName>
        <fullName evidence="7">Exportin-1</fullName>
    </recommendedName>
</protein>
<evidence type="ECO:0000259" key="8">
    <source>
        <dbReference type="PROSITE" id="PS50166"/>
    </source>
</evidence>
<evidence type="ECO:0000256" key="5">
    <source>
        <dbReference type="ARBA" id="ARBA00022927"/>
    </source>
</evidence>
<dbReference type="Pfam" id="PF08389">
    <property type="entry name" value="Xpo1"/>
    <property type="match status" value="1"/>
</dbReference>
<keyword evidence="6" id="KW-0539">Nucleus</keyword>
<gene>
    <name evidence="9" type="ORF">Clacol_006439</name>
</gene>
<dbReference type="Proteomes" id="UP001050691">
    <property type="component" value="Unassembled WGS sequence"/>
</dbReference>
<evidence type="ECO:0000256" key="2">
    <source>
        <dbReference type="ARBA" id="ARBA00009466"/>
    </source>
</evidence>
<dbReference type="FunFam" id="1.25.10.10:FF:001255">
    <property type="entry name" value="Exportin 1"/>
    <property type="match status" value="1"/>
</dbReference>
<evidence type="ECO:0000256" key="1">
    <source>
        <dbReference type="ARBA" id="ARBA00004123"/>
    </source>
</evidence>
<dbReference type="AlphaFoldDB" id="A0AAV5AFB4"/>
<dbReference type="InterPro" id="IPR014877">
    <property type="entry name" value="XPO1_C_dom"/>
</dbReference>
<keyword evidence="4" id="KW-0509">mRNA transport</keyword>
<evidence type="ECO:0000256" key="4">
    <source>
        <dbReference type="ARBA" id="ARBA00022816"/>
    </source>
</evidence>
<dbReference type="InterPro" id="IPR013598">
    <property type="entry name" value="Exportin-1/Importin-b-like"/>
</dbReference>
<dbReference type="GO" id="GO:0005634">
    <property type="term" value="C:nucleus"/>
    <property type="evidence" value="ECO:0007669"/>
    <property type="project" value="UniProtKB-SubCell"/>
</dbReference>
<dbReference type="PANTHER" id="PTHR11223">
    <property type="entry name" value="EXPORTIN 1/5"/>
    <property type="match status" value="1"/>
</dbReference>
<organism evidence="9 10">
    <name type="scientific">Clathrus columnatus</name>
    <dbReference type="NCBI Taxonomy" id="1419009"/>
    <lineage>
        <taxon>Eukaryota</taxon>
        <taxon>Fungi</taxon>
        <taxon>Dikarya</taxon>
        <taxon>Basidiomycota</taxon>
        <taxon>Agaricomycotina</taxon>
        <taxon>Agaricomycetes</taxon>
        <taxon>Phallomycetidae</taxon>
        <taxon>Phallales</taxon>
        <taxon>Clathraceae</taxon>
        <taxon>Clathrus</taxon>
    </lineage>
</organism>
<dbReference type="InterPro" id="IPR040485">
    <property type="entry name" value="XPO1_repeat_3"/>
</dbReference>
<comment type="subcellular location">
    <subcellularLocation>
        <location evidence="1">Nucleus</location>
    </subcellularLocation>
</comment>
<dbReference type="InterPro" id="IPR016024">
    <property type="entry name" value="ARM-type_fold"/>
</dbReference>
<feature type="domain" description="Importin N-terminal" evidence="8">
    <location>
        <begin position="32"/>
        <end position="61"/>
    </location>
</feature>
<evidence type="ECO:0000256" key="7">
    <source>
        <dbReference type="ARBA" id="ARBA00073514"/>
    </source>
</evidence>
<dbReference type="InterPro" id="IPR001494">
    <property type="entry name" value="Importin-beta_N"/>
</dbReference>
<name>A0AAV5AFB4_9AGAM</name>
<dbReference type="InterPro" id="IPR041235">
    <property type="entry name" value="Exp1_repeat_2"/>
</dbReference>
<keyword evidence="3" id="KW-0813">Transport</keyword>
<dbReference type="GO" id="GO:0000055">
    <property type="term" value="P:ribosomal large subunit export from nucleus"/>
    <property type="evidence" value="ECO:0007669"/>
    <property type="project" value="TreeGrafter"/>
</dbReference>
<dbReference type="PANTHER" id="PTHR11223:SF2">
    <property type="entry name" value="EXPORTIN-1"/>
    <property type="match status" value="1"/>
</dbReference>
<dbReference type="Pfam" id="PF18787">
    <property type="entry name" value="CRM1_repeat_3"/>
    <property type="match status" value="1"/>
</dbReference>